<feature type="transmembrane region" description="Helical" evidence="1">
    <location>
        <begin position="98"/>
        <end position="117"/>
    </location>
</feature>
<dbReference type="EMBL" id="MN740847">
    <property type="protein sequence ID" value="QHU14831.1"/>
    <property type="molecule type" value="Genomic_DNA"/>
</dbReference>
<keyword evidence="1" id="KW-0472">Membrane</keyword>
<feature type="transmembrane region" description="Helical" evidence="1">
    <location>
        <begin position="52"/>
        <end position="68"/>
    </location>
</feature>
<organism evidence="2">
    <name type="scientific">viral metagenome</name>
    <dbReference type="NCBI Taxonomy" id="1070528"/>
    <lineage>
        <taxon>unclassified sequences</taxon>
        <taxon>metagenomes</taxon>
        <taxon>organismal metagenomes</taxon>
    </lineage>
</organism>
<evidence type="ECO:0000256" key="1">
    <source>
        <dbReference type="SAM" id="Phobius"/>
    </source>
</evidence>
<protein>
    <submittedName>
        <fullName evidence="2">Uncharacterized protein</fullName>
    </submittedName>
</protein>
<proteinExistence type="predicted"/>
<name>A0A6C0KCC0_9ZZZZ</name>
<reference evidence="2" key="1">
    <citation type="journal article" date="2020" name="Nature">
        <title>Giant virus diversity and host interactions through global metagenomics.</title>
        <authorList>
            <person name="Schulz F."/>
            <person name="Roux S."/>
            <person name="Paez-Espino D."/>
            <person name="Jungbluth S."/>
            <person name="Walsh D.A."/>
            <person name="Denef V.J."/>
            <person name="McMahon K.D."/>
            <person name="Konstantinidis K.T."/>
            <person name="Eloe-Fadrosh E.A."/>
            <person name="Kyrpides N.C."/>
            <person name="Woyke T."/>
        </authorList>
    </citation>
    <scope>NUCLEOTIDE SEQUENCE</scope>
    <source>
        <strain evidence="2">GVMAG-S-1102244-55</strain>
    </source>
</reference>
<feature type="transmembrane region" description="Helical" evidence="1">
    <location>
        <begin position="20"/>
        <end position="40"/>
    </location>
</feature>
<keyword evidence="1" id="KW-1133">Transmembrane helix</keyword>
<keyword evidence="1" id="KW-0812">Transmembrane</keyword>
<evidence type="ECO:0000313" key="2">
    <source>
        <dbReference type="EMBL" id="QHU14831.1"/>
    </source>
</evidence>
<accession>A0A6C0KCC0</accession>
<sequence>MGIFQELLKYNISNNAMESIIKALLLLVLSVSGNFLAETLGCQSQTLLDNMFAKHVLILFMIYFTIDFTDKEHVNPFINLGKALLIWVIFHFFTHMDIIPTIIVIILVMVLFFISNYRHYLSKIKSSNKKLDQNLKLAQELIAIGSLLLILVSSTVYYFEKKIEYKKHFSVWRFVFGNKKCKNSTPTKAKFFSMLRK</sequence>
<feature type="transmembrane region" description="Helical" evidence="1">
    <location>
        <begin position="137"/>
        <end position="159"/>
    </location>
</feature>
<dbReference type="AlphaFoldDB" id="A0A6C0KCC0"/>
<feature type="transmembrane region" description="Helical" evidence="1">
    <location>
        <begin position="74"/>
        <end position="93"/>
    </location>
</feature>